<keyword evidence="4" id="KW-0378">Hydrolase</keyword>
<evidence type="ECO:0000256" key="5">
    <source>
        <dbReference type="ARBA" id="ARBA00023295"/>
    </source>
</evidence>
<dbReference type="PANTHER" id="PTHR46323">
    <property type="entry name" value="BETA-GALACTOSIDASE"/>
    <property type="match status" value="1"/>
</dbReference>
<evidence type="ECO:0000259" key="6">
    <source>
        <dbReference type="Pfam" id="PF02837"/>
    </source>
</evidence>
<dbReference type="SUPFAM" id="SSF49785">
    <property type="entry name" value="Galactose-binding domain-like"/>
    <property type="match status" value="1"/>
</dbReference>
<dbReference type="GO" id="GO:0009341">
    <property type="term" value="C:beta-galactosidase complex"/>
    <property type="evidence" value="ECO:0007669"/>
    <property type="project" value="TreeGrafter"/>
</dbReference>
<comment type="catalytic activity">
    <reaction evidence="1">
        <text>Hydrolysis of terminal non-reducing beta-D-galactose residues in beta-D-galactosides.</text>
        <dbReference type="EC" id="3.2.1.23"/>
    </reaction>
</comment>
<comment type="similarity">
    <text evidence="2">Belongs to the glycosyl hydrolase 2 family.</text>
</comment>
<evidence type="ECO:0000256" key="1">
    <source>
        <dbReference type="ARBA" id="ARBA00001412"/>
    </source>
</evidence>
<dbReference type="GO" id="GO:0004565">
    <property type="term" value="F:beta-galactosidase activity"/>
    <property type="evidence" value="ECO:0007669"/>
    <property type="project" value="UniProtKB-EC"/>
</dbReference>
<proteinExistence type="inferred from homology"/>
<organism evidence="7 8">
    <name type="scientific">Kingdonia uniflora</name>
    <dbReference type="NCBI Taxonomy" id="39325"/>
    <lineage>
        <taxon>Eukaryota</taxon>
        <taxon>Viridiplantae</taxon>
        <taxon>Streptophyta</taxon>
        <taxon>Embryophyta</taxon>
        <taxon>Tracheophyta</taxon>
        <taxon>Spermatophyta</taxon>
        <taxon>Magnoliopsida</taxon>
        <taxon>Ranunculales</taxon>
        <taxon>Circaeasteraceae</taxon>
        <taxon>Kingdonia</taxon>
    </lineage>
</organism>
<dbReference type="GO" id="GO:0005990">
    <property type="term" value="P:lactose catabolic process"/>
    <property type="evidence" value="ECO:0007669"/>
    <property type="project" value="TreeGrafter"/>
</dbReference>
<dbReference type="InterPro" id="IPR050347">
    <property type="entry name" value="Bact_Beta-galactosidase"/>
</dbReference>
<dbReference type="AlphaFoldDB" id="A0A7J7ME95"/>
<dbReference type="EMBL" id="JACGCM010001586">
    <property type="protein sequence ID" value="KAF6153068.1"/>
    <property type="molecule type" value="Genomic_DNA"/>
</dbReference>
<evidence type="ECO:0000256" key="3">
    <source>
        <dbReference type="ARBA" id="ARBA00012756"/>
    </source>
</evidence>
<dbReference type="EC" id="3.2.1.23" evidence="3"/>
<gene>
    <name evidence="7" type="ORF">GIB67_034790</name>
</gene>
<dbReference type="PANTHER" id="PTHR46323:SF2">
    <property type="entry name" value="BETA-GALACTOSIDASE"/>
    <property type="match status" value="1"/>
</dbReference>
<evidence type="ECO:0000256" key="2">
    <source>
        <dbReference type="ARBA" id="ARBA00007401"/>
    </source>
</evidence>
<evidence type="ECO:0000256" key="4">
    <source>
        <dbReference type="ARBA" id="ARBA00022801"/>
    </source>
</evidence>
<accession>A0A7J7ME95</accession>
<keyword evidence="8" id="KW-1185">Reference proteome</keyword>
<dbReference type="Gene3D" id="2.60.120.260">
    <property type="entry name" value="Galactose-binding domain-like"/>
    <property type="match status" value="1"/>
</dbReference>
<dbReference type="InterPro" id="IPR006104">
    <property type="entry name" value="Glyco_hydro_2_N"/>
</dbReference>
<reference evidence="7 8" key="1">
    <citation type="journal article" date="2020" name="IScience">
        <title>Genome Sequencing of the Endangered Kingdonia uniflora (Circaeasteraceae, Ranunculales) Reveals Potential Mechanisms of Evolutionary Specialization.</title>
        <authorList>
            <person name="Sun Y."/>
            <person name="Deng T."/>
            <person name="Zhang A."/>
            <person name="Moore M.J."/>
            <person name="Landis J.B."/>
            <person name="Lin N."/>
            <person name="Zhang H."/>
            <person name="Zhang X."/>
            <person name="Huang J."/>
            <person name="Zhang X."/>
            <person name="Sun H."/>
            <person name="Wang H."/>
        </authorList>
    </citation>
    <scope>NUCLEOTIDE SEQUENCE [LARGE SCALE GENOMIC DNA]</scope>
    <source>
        <strain evidence="7">TB1705</strain>
        <tissue evidence="7">Leaf</tissue>
    </source>
</reference>
<feature type="domain" description="Glycosyl hydrolases family 2 sugar binding" evidence="6">
    <location>
        <begin position="91"/>
        <end position="182"/>
    </location>
</feature>
<name>A0A7J7ME95_9MAGN</name>
<dbReference type="Proteomes" id="UP000541444">
    <property type="component" value="Unassembled WGS sequence"/>
</dbReference>
<evidence type="ECO:0000313" key="8">
    <source>
        <dbReference type="Proteomes" id="UP000541444"/>
    </source>
</evidence>
<protein>
    <recommendedName>
        <fullName evidence="3">beta-galactosidase</fullName>
        <ecNumber evidence="3">3.2.1.23</ecNumber>
    </recommendedName>
</protein>
<comment type="caution">
    <text evidence="7">The sequence shown here is derived from an EMBL/GenBank/DDBJ whole genome shotgun (WGS) entry which is preliminary data.</text>
</comment>
<dbReference type="OrthoDB" id="408320at2759"/>
<dbReference type="Pfam" id="PF02837">
    <property type="entry name" value="Glyco_hydro_2_N"/>
    <property type="match status" value="1"/>
</dbReference>
<keyword evidence="5" id="KW-0326">Glycosidase</keyword>
<evidence type="ECO:0000313" key="7">
    <source>
        <dbReference type="EMBL" id="KAF6153068.1"/>
    </source>
</evidence>
<dbReference type="InterPro" id="IPR008979">
    <property type="entry name" value="Galactose-bd-like_sf"/>
</dbReference>
<sequence>MSSFFCKAIFPPISDSGYKVWEDPSIIKWRKRDAHVPLQCHDTVEGALKYWYDHSKVDYLVANSAVWDDDAVVGALDSAAFWVKGLPFVVSLSGYWRFSLASSPETVPSNFWDCEFDDSTWAKLPVPSNWQMHGFDRPIYTNVVYPFILNPPKVPVDNPTGCYRTYFNIPKEWNGTFNRLLRSGYFLQEISSFPL</sequence>